<gene>
    <name evidence="2" type="ORF">HWQ62_00067</name>
</gene>
<dbReference type="Proteomes" id="UP001162120">
    <property type="component" value="Segment"/>
</dbReference>
<keyword evidence="1" id="KW-1133">Transmembrane helix</keyword>
<keyword evidence="3" id="KW-1185">Reference proteome</keyword>
<dbReference type="EMBL" id="MT663534">
    <property type="protein sequence ID" value="QOI90204.1"/>
    <property type="molecule type" value="Genomic_DNA"/>
</dbReference>
<evidence type="ECO:0000313" key="3">
    <source>
        <dbReference type="Proteomes" id="UP001162120"/>
    </source>
</evidence>
<accession>A0A7M3UNF3</accession>
<keyword evidence="1" id="KW-0812">Transmembrane</keyword>
<feature type="transmembrane region" description="Helical" evidence="1">
    <location>
        <begin position="7"/>
        <end position="30"/>
    </location>
</feature>
<evidence type="ECO:0000313" key="2">
    <source>
        <dbReference type="EMBL" id="QOI90204.1"/>
    </source>
</evidence>
<organism evidence="2 3">
    <name type="scientific">Pyramimonas orientalis virus 01B</name>
    <dbReference type="NCBI Taxonomy" id="3134525"/>
    <lineage>
        <taxon>Viruses</taxon>
        <taxon>Varidnaviria</taxon>
        <taxon>Bamfordvirae</taxon>
        <taxon>Nucleocytoviricota</taxon>
        <taxon>Megaviricetes</taxon>
        <taxon>Imitervirales</taxon>
        <taxon>Allomimiviridae</taxon>
        <taxon>Heliosvirus</taxon>
        <taxon>Heliosvirus raunefjordenense</taxon>
    </lineage>
</organism>
<name>A0A7M3UNF3_9VIRU</name>
<sequence>MDFKLSYIIYGIVGIIIDYITISYGVPLAFPNTNQFNTIKDKLNVSKVSVPLVLGSCSFDSSTVEINTSNPYINNYIYMPHSNNIKGGSQFSYTFWLDIKSNYSAKMKDRVIFMRGNKDVKKGLFFDKSTPLDKSENPYPLVACPLVKFGKKHNLNDKGPLLEIVFNTMKDPYTKVTLDEEVYQLITSSNTNKKWFLISIVFQDYVDFSNAEKGIQIQNFVNDNLVSTKVIKNDSLKLNNCNTYITPSFSTDTESGESYFADLIYHNFALDILDIEKVYNYGVSSSSSGCRTAIQNTNNAPLDLYNKLSMNNYL</sequence>
<keyword evidence="1" id="KW-0472">Membrane</keyword>
<reference evidence="2" key="1">
    <citation type="submission" date="2020-06" db="EMBL/GenBank/DDBJ databases">
        <title>Lateral gene transfer of anion-conducting channel rhodopsins between green algae and giant viruses.</title>
        <authorList>
            <person name="Rozenberg A."/>
            <person name="Oppermann J."/>
            <person name="Wietek J."/>
            <person name="Fernandez Lahore R.G."/>
            <person name="Sandaa R.-A."/>
            <person name="Bratbak G."/>
            <person name="Hegemann P."/>
            <person name="Beja O."/>
        </authorList>
    </citation>
    <scope>NUCLEOTIDE SEQUENCE</scope>
    <source>
        <strain evidence="2">01B</strain>
    </source>
</reference>
<evidence type="ECO:0000256" key="1">
    <source>
        <dbReference type="SAM" id="Phobius"/>
    </source>
</evidence>
<proteinExistence type="predicted"/>
<protein>
    <submittedName>
        <fullName evidence="2">Uncharacterized protein</fullName>
    </submittedName>
</protein>